<evidence type="ECO:0000313" key="4">
    <source>
        <dbReference type="Proteomes" id="UP001529369"/>
    </source>
</evidence>
<dbReference type="InterPro" id="IPR036409">
    <property type="entry name" value="Aldolase_II/adducin_N_sf"/>
</dbReference>
<reference evidence="4" key="1">
    <citation type="journal article" date="2019" name="Int. J. Syst. Evol. Microbiol.">
        <title>The Global Catalogue of Microorganisms (GCM) 10K type strain sequencing project: providing services to taxonomists for standard genome sequencing and annotation.</title>
        <authorList>
            <consortium name="The Broad Institute Genomics Platform"/>
            <consortium name="The Broad Institute Genome Sequencing Center for Infectious Disease"/>
            <person name="Wu L."/>
            <person name="Ma J."/>
        </authorList>
    </citation>
    <scope>NUCLEOTIDE SEQUENCE [LARGE SCALE GENOMIC DNA]</scope>
    <source>
        <strain evidence="4">CECT 7131</strain>
    </source>
</reference>
<dbReference type="Pfam" id="PF00596">
    <property type="entry name" value="Aldolase_II"/>
    <property type="match status" value="1"/>
</dbReference>
<dbReference type="Proteomes" id="UP001529369">
    <property type="component" value="Unassembled WGS sequence"/>
</dbReference>
<organism evidence="3 4">
    <name type="scientific">Paeniroseomonas aquatica</name>
    <dbReference type="NCBI Taxonomy" id="373043"/>
    <lineage>
        <taxon>Bacteria</taxon>
        <taxon>Pseudomonadati</taxon>
        <taxon>Pseudomonadota</taxon>
        <taxon>Alphaproteobacteria</taxon>
        <taxon>Acetobacterales</taxon>
        <taxon>Acetobacteraceae</taxon>
        <taxon>Paeniroseomonas</taxon>
    </lineage>
</organism>
<name>A0ABT8AC54_9PROT</name>
<dbReference type="SUPFAM" id="SSF53639">
    <property type="entry name" value="AraD/HMP-PK domain-like"/>
    <property type="match status" value="1"/>
</dbReference>
<dbReference type="Gene3D" id="3.40.225.10">
    <property type="entry name" value="Class II aldolase/adducin N-terminal domain"/>
    <property type="match status" value="1"/>
</dbReference>
<dbReference type="InterPro" id="IPR051017">
    <property type="entry name" value="Aldolase-II_Adducin_sf"/>
</dbReference>
<dbReference type="InterPro" id="IPR001303">
    <property type="entry name" value="Aldolase_II/adducin_N"/>
</dbReference>
<evidence type="ECO:0000259" key="2">
    <source>
        <dbReference type="SMART" id="SM01007"/>
    </source>
</evidence>
<dbReference type="EMBL" id="JAUFPN010000184">
    <property type="protein sequence ID" value="MDN3567031.1"/>
    <property type="molecule type" value="Genomic_DNA"/>
</dbReference>
<evidence type="ECO:0000313" key="3">
    <source>
        <dbReference type="EMBL" id="MDN3567031.1"/>
    </source>
</evidence>
<dbReference type="RefSeq" id="WP_290319032.1">
    <property type="nucleotide sequence ID" value="NZ_JAUFPN010000184.1"/>
</dbReference>
<comment type="similarity">
    <text evidence="1">Belongs to the aldolase class II family.</text>
</comment>
<dbReference type="PANTHER" id="PTHR10672">
    <property type="entry name" value="ADDUCIN"/>
    <property type="match status" value="1"/>
</dbReference>
<evidence type="ECO:0000256" key="1">
    <source>
        <dbReference type="ARBA" id="ARBA00037961"/>
    </source>
</evidence>
<dbReference type="SMART" id="SM01007">
    <property type="entry name" value="Aldolase_II"/>
    <property type="match status" value="1"/>
</dbReference>
<accession>A0ABT8AC54</accession>
<dbReference type="NCBIfam" id="NF005451">
    <property type="entry name" value="PRK07044.1"/>
    <property type="match status" value="1"/>
</dbReference>
<comment type="caution">
    <text evidence="3">The sequence shown here is derived from an EMBL/GenBank/DDBJ whole genome shotgun (WGS) entry which is preliminary data.</text>
</comment>
<dbReference type="PANTHER" id="PTHR10672:SF3">
    <property type="entry name" value="PROTEIN HU-LI TAI SHAO"/>
    <property type="match status" value="1"/>
</dbReference>
<sequence>MDAVASRYGTAWPSIRDQVSPEEWQARLDLAACYRLVDRYGMTDLIYNHITLRIPGTDHLLINLYGLLYKEITATSLARIDVEGNILWKPETDYGINKSGYVIHGAIHKARPDVAAVIHTHTRAGMAVASMECGLLPLTQTTMRFVGHLGYHAYEGPAVDLAERERIVADLGPHDALIMRNHGLLTCGATLPQAFNTLYQLEMACRAQVDAMAARTELTMPGAEILKRTAHLYQPGTRRPYGVLEWHAMLRLLEAEQASSGFPPYWS</sequence>
<proteinExistence type="inferred from homology"/>
<gene>
    <name evidence="3" type="ORF">QWZ14_21845</name>
</gene>
<keyword evidence="4" id="KW-1185">Reference proteome</keyword>
<feature type="domain" description="Class II aldolase/adducin N-terminal" evidence="2">
    <location>
        <begin position="28"/>
        <end position="209"/>
    </location>
</feature>
<protein>
    <submittedName>
        <fullName evidence="3">Class II aldolase/adducin family protein</fullName>
    </submittedName>
</protein>